<feature type="transmembrane region" description="Helical" evidence="1">
    <location>
        <begin position="6"/>
        <end position="21"/>
    </location>
</feature>
<reference evidence="2 3" key="1">
    <citation type="submission" date="2023-07" db="EMBL/GenBank/DDBJ databases">
        <title>Genomic Encyclopedia of Type Strains, Phase IV (KMG-IV): sequencing the most valuable type-strain genomes for metagenomic binning, comparative biology and taxonomic classification.</title>
        <authorList>
            <person name="Goeker M."/>
        </authorList>
    </citation>
    <scope>NUCLEOTIDE SEQUENCE [LARGE SCALE GENOMIC DNA]</scope>
    <source>
        <strain evidence="2 3">DSM 19092</strain>
    </source>
</reference>
<comment type="caution">
    <text evidence="2">The sequence shown here is derived from an EMBL/GenBank/DDBJ whole genome shotgun (WGS) entry which is preliminary data.</text>
</comment>
<feature type="transmembrane region" description="Helical" evidence="1">
    <location>
        <begin position="33"/>
        <end position="52"/>
    </location>
</feature>
<dbReference type="RefSeq" id="WP_419152914.1">
    <property type="nucleotide sequence ID" value="NZ_JAUSTR010000039.1"/>
</dbReference>
<gene>
    <name evidence="2" type="ORF">J2S06_003169</name>
</gene>
<dbReference type="EMBL" id="JAUSTR010000039">
    <property type="protein sequence ID" value="MDQ0164025.1"/>
    <property type="molecule type" value="Genomic_DNA"/>
</dbReference>
<dbReference type="Proteomes" id="UP001225646">
    <property type="component" value="Unassembled WGS sequence"/>
</dbReference>
<organism evidence="2 3">
    <name type="scientific">Aeribacillus alveayuensis</name>
    <dbReference type="NCBI Taxonomy" id="279215"/>
    <lineage>
        <taxon>Bacteria</taxon>
        <taxon>Bacillati</taxon>
        <taxon>Bacillota</taxon>
        <taxon>Bacilli</taxon>
        <taxon>Bacillales</taxon>
        <taxon>Bacillaceae</taxon>
        <taxon>Aeribacillus</taxon>
    </lineage>
</organism>
<evidence type="ECO:0000256" key="1">
    <source>
        <dbReference type="SAM" id="Phobius"/>
    </source>
</evidence>
<evidence type="ECO:0000313" key="2">
    <source>
        <dbReference type="EMBL" id="MDQ0164025.1"/>
    </source>
</evidence>
<evidence type="ECO:0000313" key="3">
    <source>
        <dbReference type="Proteomes" id="UP001225646"/>
    </source>
</evidence>
<protein>
    <submittedName>
        <fullName evidence="2">Multisubunit Na+/H+ antiporter MnhB subunit</fullName>
    </submittedName>
</protein>
<accession>A0ABT9VTS8</accession>
<keyword evidence="1" id="KW-0472">Membrane</keyword>
<proteinExistence type="predicted"/>
<sequence length="78" mass="9006">MMFITFIGVTVATILIILFEWSRMNKKQKKEKWTVVILTMSGWILAILLVFFSNMLGPADLINMIFKPLGKFLLDPID</sequence>
<keyword evidence="1" id="KW-0812">Transmembrane</keyword>
<keyword evidence="1" id="KW-1133">Transmembrane helix</keyword>
<keyword evidence="3" id="KW-1185">Reference proteome</keyword>
<name>A0ABT9VTS8_9BACI</name>